<dbReference type="PANTHER" id="PTHR13288">
    <property type="entry name" value="SPLICING FACTOR 45 SPF45"/>
    <property type="match status" value="1"/>
</dbReference>
<dbReference type="InterPro" id="IPR034653">
    <property type="entry name" value="SPF45_RRM"/>
</dbReference>
<organism evidence="9 10">
    <name type="scientific">Phascolomyces articulosus</name>
    <dbReference type="NCBI Taxonomy" id="60185"/>
    <lineage>
        <taxon>Eukaryota</taxon>
        <taxon>Fungi</taxon>
        <taxon>Fungi incertae sedis</taxon>
        <taxon>Mucoromycota</taxon>
        <taxon>Mucoromycotina</taxon>
        <taxon>Mucoromycetes</taxon>
        <taxon>Mucorales</taxon>
        <taxon>Lichtheimiaceae</taxon>
        <taxon>Phascolomyces</taxon>
    </lineage>
</organism>
<feature type="compositionally biased region" description="Polar residues" evidence="7">
    <location>
        <begin position="134"/>
        <end position="145"/>
    </location>
</feature>
<dbReference type="Pfam" id="PF00076">
    <property type="entry name" value="RRM_1"/>
    <property type="match status" value="1"/>
</dbReference>
<dbReference type="GO" id="GO:0003723">
    <property type="term" value="F:RNA binding"/>
    <property type="evidence" value="ECO:0007669"/>
    <property type="project" value="UniProtKB-UniRule"/>
</dbReference>
<keyword evidence="4 6" id="KW-0508">mRNA splicing</keyword>
<dbReference type="AlphaFoldDB" id="A0AAD5PL40"/>
<gene>
    <name evidence="9" type="ORF">BDA99DRAFT_494129</name>
</gene>
<feature type="compositionally biased region" description="Polar residues" evidence="7">
    <location>
        <begin position="388"/>
        <end position="401"/>
    </location>
</feature>
<comment type="subcellular location">
    <subcellularLocation>
        <location evidence="1">Nucleus</location>
    </subcellularLocation>
</comment>
<feature type="domain" description="G-patch" evidence="8">
    <location>
        <begin position="347"/>
        <end position="393"/>
    </location>
</feature>
<feature type="compositionally biased region" description="Basic residues" evidence="7">
    <location>
        <begin position="247"/>
        <end position="257"/>
    </location>
</feature>
<evidence type="ECO:0000259" key="8">
    <source>
        <dbReference type="PROSITE" id="PS50174"/>
    </source>
</evidence>
<comment type="caution">
    <text evidence="9">The sequence shown here is derived from an EMBL/GenBank/DDBJ whole genome shotgun (WGS) entry which is preliminary data.</text>
</comment>
<keyword evidence="2 6" id="KW-0507">mRNA processing</keyword>
<reference evidence="9" key="1">
    <citation type="journal article" date="2022" name="IScience">
        <title>Evolution of zygomycete secretomes and the origins of terrestrial fungal ecologies.</title>
        <authorList>
            <person name="Chang Y."/>
            <person name="Wang Y."/>
            <person name="Mondo S."/>
            <person name="Ahrendt S."/>
            <person name="Andreopoulos W."/>
            <person name="Barry K."/>
            <person name="Beard J."/>
            <person name="Benny G.L."/>
            <person name="Blankenship S."/>
            <person name="Bonito G."/>
            <person name="Cuomo C."/>
            <person name="Desiro A."/>
            <person name="Gervers K.A."/>
            <person name="Hundley H."/>
            <person name="Kuo A."/>
            <person name="LaButti K."/>
            <person name="Lang B.F."/>
            <person name="Lipzen A."/>
            <person name="O'Donnell K."/>
            <person name="Pangilinan J."/>
            <person name="Reynolds N."/>
            <person name="Sandor L."/>
            <person name="Smith M.E."/>
            <person name="Tsang A."/>
            <person name="Grigoriev I.V."/>
            <person name="Stajich J.E."/>
            <person name="Spatafora J.W."/>
        </authorList>
    </citation>
    <scope>NUCLEOTIDE SEQUENCE</scope>
    <source>
        <strain evidence="9">RSA 2281</strain>
    </source>
</reference>
<feature type="compositionally biased region" description="Low complexity" evidence="7">
    <location>
        <begin position="52"/>
        <end position="75"/>
    </location>
</feature>
<dbReference type="InterPro" id="IPR000504">
    <property type="entry name" value="RRM_dom"/>
</dbReference>
<evidence type="ECO:0000256" key="1">
    <source>
        <dbReference type="ARBA" id="ARBA00004123"/>
    </source>
</evidence>
<keyword evidence="10" id="KW-1185">Reference proteome</keyword>
<evidence type="ECO:0000256" key="7">
    <source>
        <dbReference type="SAM" id="MobiDB-lite"/>
    </source>
</evidence>
<keyword evidence="3 6" id="KW-0694">RNA-binding</keyword>
<dbReference type="EMBL" id="JAIXMP010000002">
    <property type="protein sequence ID" value="KAI9276782.1"/>
    <property type="molecule type" value="Genomic_DNA"/>
</dbReference>
<proteinExistence type="predicted"/>
<keyword evidence="5" id="KW-0539">Nucleus</keyword>
<evidence type="ECO:0000256" key="2">
    <source>
        <dbReference type="ARBA" id="ARBA00022664"/>
    </source>
</evidence>
<dbReference type="SMART" id="SM00361">
    <property type="entry name" value="RRM_1"/>
    <property type="match status" value="1"/>
</dbReference>
<dbReference type="InterPro" id="IPR003954">
    <property type="entry name" value="RRM_euk-type"/>
</dbReference>
<dbReference type="PIRSF" id="PIRSF031066">
    <property type="entry name" value="Splicing_factor_SPF45"/>
    <property type="match status" value="1"/>
</dbReference>
<dbReference type="SUPFAM" id="SSF54928">
    <property type="entry name" value="RNA-binding domain, RBD"/>
    <property type="match status" value="1"/>
</dbReference>
<evidence type="ECO:0000313" key="9">
    <source>
        <dbReference type="EMBL" id="KAI9276782.1"/>
    </source>
</evidence>
<accession>A0AAD5PL40</accession>
<evidence type="ECO:0000256" key="4">
    <source>
        <dbReference type="ARBA" id="ARBA00023187"/>
    </source>
</evidence>
<dbReference type="GO" id="GO:0045292">
    <property type="term" value="P:mRNA cis splicing, via spliceosome"/>
    <property type="evidence" value="ECO:0007669"/>
    <property type="project" value="UniProtKB-UniRule"/>
</dbReference>
<sequence length="518" mass="57094">MPFSLYGDLPEPSKEKDSGNSTNKSSFSGLYSSLPAPESGEESSKNATTTRSSTALGSASNNTSSSSSGQSNTTSKPAGWSAYGHFRPVMRKPTIQAKPKLNKPVIPAGATVVSTTTVNKESAANDSAVITAPPSVSSKPVTITSLPRPANNIPYFTTNEDINGFKTSQQNKKKGKNKGKQQQQQQGQQAIVFDMNEDYDPHRPNDYEQYKEERKQMKEEMRRQKREQRRRSRSVSPYYSSDENRRSRSRSPRKHGRAFAPPANLYDSSERRRSISRSSSPPHRSPSPPPPRQANIDLNETADEAYMRRVRLSSQRTGPPMQQSRPTPMDEEDQGDRPMLGLGTGGGQDMAMKVMSKYGWQEGQGLGRSEDGIKEALKVQPTGRGSGVISNSPSDPATAQQPFVPAQQPRIPESTVVLLTNMVGPGEVDDMLQEETAEECAKYGQVERCLIFEVPNGQVPDELAVRIFVKFKTVDAARSALNDLNGRYFGGRIVTAKFYDCVKFDKLDLAPSAEELRM</sequence>
<dbReference type="InterPro" id="IPR035979">
    <property type="entry name" value="RBD_domain_sf"/>
</dbReference>
<dbReference type="GO" id="GO:0071011">
    <property type="term" value="C:precatalytic spliceosome"/>
    <property type="evidence" value="ECO:0007669"/>
    <property type="project" value="TreeGrafter"/>
</dbReference>
<feature type="compositionally biased region" description="Polar residues" evidence="7">
    <location>
        <begin position="312"/>
        <end position="326"/>
    </location>
</feature>
<dbReference type="InterPro" id="IPR000467">
    <property type="entry name" value="G_patch_dom"/>
</dbReference>
<dbReference type="Proteomes" id="UP001209540">
    <property type="component" value="Unassembled WGS sequence"/>
</dbReference>
<feature type="compositionally biased region" description="Basic and acidic residues" evidence="7">
    <location>
        <begin position="199"/>
        <end position="222"/>
    </location>
</feature>
<dbReference type="PANTHER" id="PTHR13288:SF8">
    <property type="entry name" value="SPLICING FACTOR 45"/>
    <property type="match status" value="1"/>
</dbReference>
<feature type="region of interest" description="Disordered" evidence="7">
    <location>
        <begin position="381"/>
        <end position="406"/>
    </location>
</feature>
<name>A0AAD5PL40_9FUNG</name>
<protein>
    <recommendedName>
        <fullName evidence="8">G-patch domain-containing protein</fullName>
    </recommendedName>
</protein>
<evidence type="ECO:0000256" key="5">
    <source>
        <dbReference type="ARBA" id="ARBA00023242"/>
    </source>
</evidence>
<dbReference type="Gene3D" id="3.30.70.330">
    <property type="match status" value="1"/>
</dbReference>
<dbReference type="Pfam" id="PF01585">
    <property type="entry name" value="G-patch"/>
    <property type="match status" value="1"/>
</dbReference>
<dbReference type="SMART" id="SM00360">
    <property type="entry name" value="RRM"/>
    <property type="match status" value="1"/>
</dbReference>
<dbReference type="FunFam" id="3.30.70.330:FF:000382">
    <property type="entry name" value="G-patch domain-containing protein"/>
    <property type="match status" value="1"/>
</dbReference>
<feature type="compositionally biased region" description="Polar residues" evidence="7">
    <location>
        <begin position="19"/>
        <end position="31"/>
    </location>
</feature>
<evidence type="ECO:0000313" key="10">
    <source>
        <dbReference type="Proteomes" id="UP001209540"/>
    </source>
</evidence>
<feature type="compositionally biased region" description="Pro residues" evidence="7">
    <location>
        <begin position="283"/>
        <end position="292"/>
    </location>
</feature>
<reference evidence="9" key="2">
    <citation type="submission" date="2023-02" db="EMBL/GenBank/DDBJ databases">
        <authorList>
            <consortium name="DOE Joint Genome Institute"/>
            <person name="Mondo S.J."/>
            <person name="Chang Y."/>
            <person name="Wang Y."/>
            <person name="Ahrendt S."/>
            <person name="Andreopoulos W."/>
            <person name="Barry K."/>
            <person name="Beard J."/>
            <person name="Benny G.L."/>
            <person name="Blankenship S."/>
            <person name="Bonito G."/>
            <person name="Cuomo C."/>
            <person name="Desiro A."/>
            <person name="Gervers K.A."/>
            <person name="Hundley H."/>
            <person name="Kuo A."/>
            <person name="LaButti K."/>
            <person name="Lang B.F."/>
            <person name="Lipzen A."/>
            <person name="O'Donnell K."/>
            <person name="Pangilinan J."/>
            <person name="Reynolds N."/>
            <person name="Sandor L."/>
            <person name="Smith M.W."/>
            <person name="Tsang A."/>
            <person name="Grigoriev I.V."/>
            <person name="Stajich J.E."/>
            <person name="Spatafora J.W."/>
        </authorList>
    </citation>
    <scope>NUCLEOTIDE SEQUENCE</scope>
    <source>
        <strain evidence="9">RSA 2281</strain>
    </source>
</reference>
<feature type="region of interest" description="Disordered" evidence="7">
    <location>
        <begin position="310"/>
        <end position="349"/>
    </location>
</feature>
<feature type="region of interest" description="Disordered" evidence="7">
    <location>
        <begin position="133"/>
        <end position="296"/>
    </location>
</feature>
<evidence type="ECO:0000256" key="6">
    <source>
        <dbReference type="PIRNR" id="PIRNR031066"/>
    </source>
</evidence>
<feature type="compositionally biased region" description="Polar residues" evidence="7">
    <location>
        <begin position="154"/>
        <end position="168"/>
    </location>
</feature>
<dbReference type="CDD" id="cd12647">
    <property type="entry name" value="RRM_UHM_SPF45"/>
    <property type="match status" value="1"/>
</dbReference>
<feature type="compositionally biased region" description="Basic residues" evidence="7">
    <location>
        <begin position="223"/>
        <end position="233"/>
    </location>
</feature>
<evidence type="ECO:0000256" key="3">
    <source>
        <dbReference type="ARBA" id="ARBA00022884"/>
    </source>
</evidence>
<dbReference type="PROSITE" id="PS50174">
    <property type="entry name" value="G_PATCH"/>
    <property type="match status" value="1"/>
</dbReference>
<dbReference type="InterPro" id="IPR012677">
    <property type="entry name" value="Nucleotide-bd_a/b_plait_sf"/>
</dbReference>
<feature type="region of interest" description="Disordered" evidence="7">
    <location>
        <begin position="1"/>
        <end position="85"/>
    </location>
</feature>
<feature type="compositionally biased region" description="Low complexity" evidence="7">
    <location>
        <begin position="180"/>
        <end position="189"/>
    </location>
</feature>
<dbReference type="SMART" id="SM00443">
    <property type="entry name" value="G_patch"/>
    <property type="match status" value="1"/>
</dbReference>
<dbReference type="InterPro" id="IPR040052">
    <property type="entry name" value="RBM17"/>
</dbReference>